<proteinExistence type="predicted"/>
<organism evidence="2 3">
    <name type="scientific">Mesorhizobium plurifarium</name>
    <dbReference type="NCBI Taxonomy" id="69974"/>
    <lineage>
        <taxon>Bacteria</taxon>
        <taxon>Pseudomonadati</taxon>
        <taxon>Pseudomonadota</taxon>
        <taxon>Alphaproteobacteria</taxon>
        <taxon>Hyphomicrobiales</taxon>
        <taxon>Phyllobacteriaceae</taxon>
        <taxon>Mesorhizobium</taxon>
    </lineage>
</organism>
<dbReference type="Pfam" id="PF04964">
    <property type="entry name" value="Flp_Fap"/>
    <property type="match status" value="1"/>
</dbReference>
<keyword evidence="3" id="KW-1185">Reference proteome</keyword>
<dbReference type="EMBL" id="CCMZ01000010">
    <property type="protein sequence ID" value="CDX15410.1"/>
    <property type="molecule type" value="Genomic_DNA"/>
</dbReference>
<gene>
    <name evidence="2" type="ORF">MPL3356_180078</name>
</gene>
<sequence>MSNLIARFVKDESGATAIEYGLIAALIALAIMMGASQLGGALNAKFSGIAGTLNGVAGTAAAPATP</sequence>
<dbReference type="STRING" id="69974.MPLDJ20_20635"/>
<protein>
    <recommendedName>
        <fullName evidence="4">Flp family type IVb pilin</fullName>
    </recommendedName>
</protein>
<reference evidence="3" key="1">
    <citation type="submission" date="2014-08" db="EMBL/GenBank/DDBJ databases">
        <authorList>
            <person name="Moulin L."/>
        </authorList>
    </citation>
    <scope>NUCLEOTIDE SEQUENCE [LARGE SCALE GENOMIC DNA]</scope>
</reference>
<dbReference type="Proteomes" id="UP000045285">
    <property type="component" value="Unassembled WGS sequence"/>
</dbReference>
<name>A0A090DMS8_MESPL</name>
<keyword evidence="1" id="KW-0812">Transmembrane</keyword>
<dbReference type="InterPro" id="IPR007047">
    <property type="entry name" value="Flp_Fap"/>
</dbReference>
<feature type="transmembrane region" description="Helical" evidence="1">
    <location>
        <begin position="20"/>
        <end position="42"/>
    </location>
</feature>
<dbReference type="AlphaFoldDB" id="A0A090DMS8"/>
<evidence type="ECO:0008006" key="4">
    <source>
        <dbReference type="Google" id="ProtNLM"/>
    </source>
</evidence>
<keyword evidence="1" id="KW-1133">Transmembrane helix</keyword>
<evidence type="ECO:0000256" key="1">
    <source>
        <dbReference type="SAM" id="Phobius"/>
    </source>
</evidence>
<accession>A0A090DMS8</accession>
<keyword evidence="1" id="KW-0472">Membrane</keyword>
<evidence type="ECO:0000313" key="3">
    <source>
        <dbReference type="Proteomes" id="UP000045285"/>
    </source>
</evidence>
<evidence type="ECO:0000313" key="2">
    <source>
        <dbReference type="EMBL" id="CDX15410.1"/>
    </source>
</evidence>